<dbReference type="PaxDb" id="8022-A0A060XMZ1"/>
<feature type="compositionally biased region" description="Polar residues" evidence="1">
    <location>
        <begin position="173"/>
        <end position="186"/>
    </location>
</feature>
<sequence length="373" mass="41465">MSLLWEELSIQGLSRKGRYIPKILCCMYNTWISYSPSTSLHPLLLPSPVPPHLPLLLFLLPHLPFLLLVLLFFFSPFFLSLSYSFSSFPPRSPPLPPPSFLLLPPRLPSPSSFPSPPRPLLFFFSCRIASDSFRQGVLRSQLTSLASRQKRLLGILQKQSDFKLQLRTRKGPTLTQHSQTGRDQNISHSSTTTSSPAPSERSLAGNQEGSHASPLFSSTGSHDNRDKQEGSSQTSQVAAPRTHPTQHRDDNNKNNTTFPSQQGNRNSKPQHGNTPDMGSNVLQQGTASDGEENRKLIRLIKRGVITPGEDVLQLMWRGCVHQASLLLEGWIRDSVTGREFQAPELWVAAILGNNIPVSSAYAWDKVNTTQQSS</sequence>
<dbReference type="PANTHER" id="PTHR24176">
    <property type="entry name" value="ANKYRIN REPEAT DOMAIN-CONTAINING PROTEIN 31-RELATED"/>
    <property type="match status" value="1"/>
</dbReference>
<name>A0A060XMZ1_ONCMY</name>
<gene>
    <name evidence="3" type="ORF">GSONMT00016346001</name>
</gene>
<keyword evidence="2" id="KW-0812">Transmembrane</keyword>
<dbReference type="EMBL" id="FR905689">
    <property type="protein sequence ID" value="CDQ80983.1"/>
    <property type="molecule type" value="Genomic_DNA"/>
</dbReference>
<keyword evidence="2" id="KW-1133">Transmembrane helix</keyword>
<dbReference type="STRING" id="8022.A0A060XMZ1"/>
<reference evidence="3" key="2">
    <citation type="submission" date="2014-03" db="EMBL/GenBank/DDBJ databases">
        <authorList>
            <person name="Genoscope - CEA"/>
        </authorList>
    </citation>
    <scope>NUCLEOTIDE SEQUENCE</scope>
</reference>
<organism evidence="3 4">
    <name type="scientific">Oncorhynchus mykiss</name>
    <name type="common">Rainbow trout</name>
    <name type="synonym">Salmo gairdneri</name>
    <dbReference type="NCBI Taxonomy" id="8022"/>
    <lineage>
        <taxon>Eukaryota</taxon>
        <taxon>Metazoa</taxon>
        <taxon>Chordata</taxon>
        <taxon>Craniata</taxon>
        <taxon>Vertebrata</taxon>
        <taxon>Euteleostomi</taxon>
        <taxon>Actinopterygii</taxon>
        <taxon>Neopterygii</taxon>
        <taxon>Teleostei</taxon>
        <taxon>Protacanthopterygii</taxon>
        <taxon>Salmoniformes</taxon>
        <taxon>Salmonidae</taxon>
        <taxon>Salmoninae</taxon>
        <taxon>Oncorhynchus</taxon>
    </lineage>
</organism>
<dbReference type="Proteomes" id="UP000193380">
    <property type="component" value="Unassembled WGS sequence"/>
</dbReference>
<evidence type="ECO:0000256" key="1">
    <source>
        <dbReference type="SAM" id="MobiDB-lite"/>
    </source>
</evidence>
<feature type="transmembrane region" description="Helical" evidence="2">
    <location>
        <begin position="55"/>
        <end position="81"/>
    </location>
</feature>
<dbReference type="InterPro" id="IPR042334">
    <property type="entry name" value="ANKRD31"/>
</dbReference>
<feature type="region of interest" description="Disordered" evidence="1">
    <location>
        <begin position="164"/>
        <end position="290"/>
    </location>
</feature>
<accession>A0A060XMZ1</accession>
<keyword evidence="2" id="KW-0472">Membrane</keyword>
<dbReference type="PANTHER" id="PTHR24176:SF14">
    <property type="entry name" value="ANKYRIN REPEAT DOMAIN-CONTAINING PROTEIN 31"/>
    <property type="match status" value="1"/>
</dbReference>
<feature type="compositionally biased region" description="Polar residues" evidence="1">
    <location>
        <begin position="253"/>
        <end position="287"/>
    </location>
</feature>
<reference evidence="3" key="1">
    <citation type="journal article" date="2014" name="Nat. Commun.">
        <title>The rainbow trout genome provides novel insights into evolution after whole-genome duplication in vertebrates.</title>
        <authorList>
            <person name="Berthelot C."/>
            <person name="Brunet F."/>
            <person name="Chalopin D."/>
            <person name="Juanchich A."/>
            <person name="Bernard M."/>
            <person name="Noel B."/>
            <person name="Bento P."/>
            <person name="Da Silva C."/>
            <person name="Labadie K."/>
            <person name="Alberti A."/>
            <person name="Aury J.M."/>
            <person name="Louis A."/>
            <person name="Dehais P."/>
            <person name="Bardou P."/>
            <person name="Montfort J."/>
            <person name="Klopp C."/>
            <person name="Cabau C."/>
            <person name="Gaspin C."/>
            <person name="Thorgaard G.H."/>
            <person name="Boussaha M."/>
            <person name="Quillet E."/>
            <person name="Guyomard R."/>
            <person name="Galiana D."/>
            <person name="Bobe J."/>
            <person name="Volff J.N."/>
            <person name="Genet C."/>
            <person name="Wincker P."/>
            <person name="Jaillon O."/>
            <person name="Roest Crollius H."/>
            <person name="Guiguen Y."/>
        </authorList>
    </citation>
    <scope>NUCLEOTIDE SEQUENCE [LARGE SCALE GENOMIC DNA]</scope>
</reference>
<protein>
    <submittedName>
        <fullName evidence="3">Uncharacterized protein</fullName>
    </submittedName>
</protein>
<evidence type="ECO:0000313" key="3">
    <source>
        <dbReference type="EMBL" id="CDQ80983.1"/>
    </source>
</evidence>
<dbReference type="AlphaFoldDB" id="A0A060XMZ1"/>
<evidence type="ECO:0000313" key="4">
    <source>
        <dbReference type="Proteomes" id="UP000193380"/>
    </source>
</evidence>
<feature type="compositionally biased region" description="Polar residues" evidence="1">
    <location>
        <begin position="204"/>
        <end position="221"/>
    </location>
</feature>
<proteinExistence type="predicted"/>
<evidence type="ECO:0000256" key="2">
    <source>
        <dbReference type="SAM" id="Phobius"/>
    </source>
</evidence>